<evidence type="ECO:0000313" key="4">
    <source>
        <dbReference type="Proteomes" id="UP000235786"/>
    </source>
</evidence>
<dbReference type="AlphaFoldDB" id="A0A2J6R750"/>
<feature type="domain" description="SCA7" evidence="2">
    <location>
        <begin position="35"/>
        <end position="102"/>
    </location>
</feature>
<dbReference type="Pfam" id="PF08313">
    <property type="entry name" value="SCA7"/>
    <property type="match status" value="1"/>
</dbReference>
<reference evidence="3 4" key="1">
    <citation type="submission" date="2016-04" db="EMBL/GenBank/DDBJ databases">
        <title>A degradative enzymes factory behind the ericoid mycorrhizal symbiosis.</title>
        <authorList>
            <consortium name="DOE Joint Genome Institute"/>
            <person name="Martino E."/>
            <person name="Morin E."/>
            <person name="Grelet G."/>
            <person name="Kuo A."/>
            <person name="Kohler A."/>
            <person name="Daghino S."/>
            <person name="Barry K."/>
            <person name="Choi C."/>
            <person name="Cichocki N."/>
            <person name="Clum A."/>
            <person name="Copeland A."/>
            <person name="Hainaut M."/>
            <person name="Haridas S."/>
            <person name="Labutti K."/>
            <person name="Lindquist E."/>
            <person name="Lipzen A."/>
            <person name="Khouja H.-R."/>
            <person name="Murat C."/>
            <person name="Ohm R."/>
            <person name="Olson A."/>
            <person name="Spatafora J."/>
            <person name="Veneault-Fourrey C."/>
            <person name="Henrissat B."/>
            <person name="Grigoriev I."/>
            <person name="Martin F."/>
            <person name="Perotto S."/>
        </authorList>
    </citation>
    <scope>NUCLEOTIDE SEQUENCE [LARGE SCALE GENOMIC DNA]</scope>
    <source>
        <strain evidence="3 4">F</strain>
    </source>
</reference>
<dbReference type="InterPro" id="IPR013243">
    <property type="entry name" value="SCA7_dom"/>
</dbReference>
<accession>A0A2J6R750</accession>
<feature type="region of interest" description="Disordered" evidence="1">
    <location>
        <begin position="92"/>
        <end position="195"/>
    </location>
</feature>
<evidence type="ECO:0000313" key="3">
    <source>
        <dbReference type="EMBL" id="PMD34332.1"/>
    </source>
</evidence>
<gene>
    <name evidence="3" type="ORF">L207DRAFT_638845</name>
</gene>
<organism evidence="3 4">
    <name type="scientific">Hyaloscypha variabilis (strain UAMH 11265 / GT02V1 / F)</name>
    <name type="common">Meliniomyces variabilis</name>
    <dbReference type="NCBI Taxonomy" id="1149755"/>
    <lineage>
        <taxon>Eukaryota</taxon>
        <taxon>Fungi</taxon>
        <taxon>Dikarya</taxon>
        <taxon>Ascomycota</taxon>
        <taxon>Pezizomycotina</taxon>
        <taxon>Leotiomycetes</taxon>
        <taxon>Helotiales</taxon>
        <taxon>Hyaloscyphaceae</taxon>
        <taxon>Hyaloscypha</taxon>
        <taxon>Hyaloscypha variabilis</taxon>
    </lineage>
</organism>
<dbReference type="EMBL" id="KZ613954">
    <property type="protein sequence ID" value="PMD34332.1"/>
    <property type="molecule type" value="Genomic_DNA"/>
</dbReference>
<keyword evidence="4" id="KW-1185">Reference proteome</keyword>
<feature type="region of interest" description="Disordered" evidence="1">
    <location>
        <begin position="233"/>
        <end position="252"/>
    </location>
</feature>
<evidence type="ECO:0000259" key="2">
    <source>
        <dbReference type="PROSITE" id="PS51505"/>
    </source>
</evidence>
<protein>
    <recommendedName>
        <fullName evidence="2">SCA7 domain-containing protein</fullName>
    </recommendedName>
</protein>
<dbReference type="OrthoDB" id="21678at2759"/>
<evidence type="ECO:0000256" key="1">
    <source>
        <dbReference type="SAM" id="MobiDB-lite"/>
    </source>
</evidence>
<dbReference type="PROSITE" id="PS51505">
    <property type="entry name" value="SCA7"/>
    <property type="match status" value="1"/>
</dbReference>
<proteinExistence type="predicted"/>
<dbReference type="Proteomes" id="UP000235786">
    <property type="component" value="Unassembled WGS sequence"/>
</dbReference>
<sequence length="252" mass="27564">MAPTQPTPDSKSSDSKTPYKDILSAISTGIKKSTSRVGGRAVDLDRCCGVSADTGSPCPKPLRDCQTHSRVQKRAVVGRSCSYDMLIIPERPKRASLFRDEVEDNGEGSSTGASKADRKGVDHIYMGEWNPQAKDLIAKKESPKRKGRATTEDTEAKSVKGENMDTVEDDEEKKTPPPKSAAGAKGKKRGPKAWTSLENEIAKDIREYARHKLPTIEHLEVARKLIEKVRASKQADNEELPGGSYRVMGWGG</sequence>
<name>A0A2J6R750_HYAVF</name>
<feature type="region of interest" description="Disordered" evidence="1">
    <location>
        <begin position="1"/>
        <end position="20"/>
    </location>
</feature>
<feature type="compositionally biased region" description="Basic and acidic residues" evidence="1">
    <location>
        <begin position="149"/>
        <end position="163"/>
    </location>
</feature>